<dbReference type="Gene3D" id="3.50.50.60">
    <property type="entry name" value="FAD/NAD(P)-binding domain"/>
    <property type="match status" value="1"/>
</dbReference>
<evidence type="ECO:0000256" key="3">
    <source>
        <dbReference type="ARBA" id="ARBA00022630"/>
    </source>
</evidence>
<accession>K5VCN3</accession>
<evidence type="ECO:0000256" key="1">
    <source>
        <dbReference type="ARBA" id="ARBA00001974"/>
    </source>
</evidence>
<dbReference type="GeneID" id="18913559"/>
<dbReference type="PANTHER" id="PTHR11552:SF201">
    <property type="entry name" value="GLUCOSE-METHANOL-CHOLINE OXIDOREDUCTASE N-TERMINAL DOMAIN-CONTAINING PROTEIN"/>
    <property type="match status" value="1"/>
</dbReference>
<dbReference type="EMBL" id="JH930709">
    <property type="protein sequence ID" value="EKM48823.1"/>
    <property type="molecule type" value="Genomic_DNA"/>
</dbReference>
<dbReference type="InterPro" id="IPR036188">
    <property type="entry name" value="FAD/NAD-bd_sf"/>
</dbReference>
<feature type="domain" description="Glucose-methanol-choline oxidoreductase C-terminal" evidence="7">
    <location>
        <begin position="162"/>
        <end position="294"/>
    </location>
</feature>
<protein>
    <recommendedName>
        <fullName evidence="7">Glucose-methanol-choline oxidoreductase C-terminal domain-containing protein</fullName>
    </recommendedName>
</protein>
<evidence type="ECO:0000259" key="7">
    <source>
        <dbReference type="Pfam" id="PF05199"/>
    </source>
</evidence>
<evidence type="ECO:0000256" key="6">
    <source>
        <dbReference type="ARBA" id="ARBA00023002"/>
    </source>
</evidence>
<dbReference type="AlphaFoldDB" id="K5VCN3"/>
<keyword evidence="5" id="KW-0274">FAD</keyword>
<dbReference type="KEGG" id="pco:PHACADRAFT_214643"/>
<sequence length="304" mass="33366">MSAAFHRALKSPQILELSGIGRNDVLSKIGVPVKLDLPGVGENMQEHMALAMSWELKNEFPKQAQELAVSTMPMAFFPLDQISDRAGEIYERAKEEIGKLDGDTVPAGYIDQTRLMLARLDPKTSSPTCEITTAPTFISGPNPPTPGKRYITFIVLVHTVFSRGTIHIKSSDPNEDPDLDPRYLERNVDADMLLEATKFARSLANTSPIKDMIVKEVNPGPSVQTDEQLLKWAKSILASGFHTASSLSMLPREKGGVVDPKLKVCGTDNLRVVDLSIVPLHICCHTQSTAYFIAEKAADIIRNS</sequence>
<reference evidence="8 9" key="1">
    <citation type="journal article" date="2012" name="BMC Genomics">
        <title>Comparative genomics of the white-rot fungi, Phanerochaete carnosa and P. chrysosporium, to elucidate the genetic basis of the distinct wood types they colonize.</title>
        <authorList>
            <person name="Suzuki H."/>
            <person name="MacDonald J."/>
            <person name="Syed K."/>
            <person name="Salamov A."/>
            <person name="Hori C."/>
            <person name="Aerts A."/>
            <person name="Henrissat B."/>
            <person name="Wiebenga A."/>
            <person name="vanKuyk P.A."/>
            <person name="Barry K."/>
            <person name="Lindquist E."/>
            <person name="LaButti K."/>
            <person name="Lapidus A."/>
            <person name="Lucas S."/>
            <person name="Coutinho P."/>
            <person name="Gong Y."/>
            <person name="Samejima M."/>
            <person name="Mahadevan R."/>
            <person name="Abou-Zaid M."/>
            <person name="de Vries R.P."/>
            <person name="Igarashi K."/>
            <person name="Yadav J.S."/>
            <person name="Grigoriev I.V."/>
            <person name="Master E.R."/>
        </authorList>
    </citation>
    <scope>NUCLEOTIDE SEQUENCE [LARGE SCALE GENOMIC DNA]</scope>
    <source>
        <strain evidence="8 9">HHB-10118-sp</strain>
    </source>
</reference>
<dbReference type="Gene3D" id="3.30.560.10">
    <property type="entry name" value="Glucose Oxidase, domain 3"/>
    <property type="match status" value="1"/>
</dbReference>
<evidence type="ECO:0000256" key="2">
    <source>
        <dbReference type="ARBA" id="ARBA00010790"/>
    </source>
</evidence>
<dbReference type="RefSeq" id="XP_007402628.1">
    <property type="nucleotide sequence ID" value="XM_007402566.1"/>
</dbReference>
<proteinExistence type="inferred from homology"/>
<dbReference type="SUPFAM" id="SSF54373">
    <property type="entry name" value="FAD-linked reductases, C-terminal domain"/>
    <property type="match status" value="1"/>
</dbReference>
<comment type="similarity">
    <text evidence="2">Belongs to the GMC oxidoreductase family.</text>
</comment>
<evidence type="ECO:0000256" key="4">
    <source>
        <dbReference type="ARBA" id="ARBA00022729"/>
    </source>
</evidence>
<evidence type="ECO:0000313" key="9">
    <source>
        <dbReference type="Proteomes" id="UP000008370"/>
    </source>
</evidence>
<gene>
    <name evidence="8" type="ORF">PHACADRAFT_214643</name>
</gene>
<keyword evidence="4" id="KW-0732">Signal</keyword>
<dbReference type="HOGENOM" id="CLU_002865_0_0_1"/>
<dbReference type="InParanoid" id="K5VCN3"/>
<dbReference type="STRING" id="650164.K5VCN3"/>
<dbReference type="OrthoDB" id="269227at2759"/>
<organism evidence="8 9">
    <name type="scientific">Phanerochaete carnosa (strain HHB-10118-sp)</name>
    <name type="common">White-rot fungus</name>
    <name type="synonym">Peniophora carnosa</name>
    <dbReference type="NCBI Taxonomy" id="650164"/>
    <lineage>
        <taxon>Eukaryota</taxon>
        <taxon>Fungi</taxon>
        <taxon>Dikarya</taxon>
        <taxon>Basidiomycota</taxon>
        <taxon>Agaricomycotina</taxon>
        <taxon>Agaricomycetes</taxon>
        <taxon>Polyporales</taxon>
        <taxon>Phanerochaetaceae</taxon>
        <taxon>Phanerochaete</taxon>
    </lineage>
</organism>
<comment type="cofactor">
    <cofactor evidence="1">
        <name>FAD</name>
        <dbReference type="ChEBI" id="CHEBI:57692"/>
    </cofactor>
</comment>
<evidence type="ECO:0000313" key="8">
    <source>
        <dbReference type="EMBL" id="EKM48823.1"/>
    </source>
</evidence>
<dbReference type="GO" id="GO:0050660">
    <property type="term" value="F:flavin adenine dinucleotide binding"/>
    <property type="evidence" value="ECO:0007669"/>
    <property type="project" value="InterPro"/>
</dbReference>
<keyword evidence="9" id="KW-1185">Reference proteome</keyword>
<keyword evidence="3" id="KW-0285">Flavoprotein</keyword>
<evidence type="ECO:0000256" key="5">
    <source>
        <dbReference type="ARBA" id="ARBA00022827"/>
    </source>
</evidence>
<dbReference type="Proteomes" id="UP000008370">
    <property type="component" value="Unassembled WGS sequence"/>
</dbReference>
<name>K5VCN3_PHACS</name>
<dbReference type="InterPro" id="IPR007867">
    <property type="entry name" value="GMC_OxRtase_C"/>
</dbReference>
<dbReference type="PANTHER" id="PTHR11552">
    <property type="entry name" value="GLUCOSE-METHANOL-CHOLINE GMC OXIDOREDUCTASE"/>
    <property type="match status" value="1"/>
</dbReference>
<dbReference type="InterPro" id="IPR012132">
    <property type="entry name" value="GMC_OxRdtase"/>
</dbReference>
<dbReference type="Pfam" id="PF05199">
    <property type="entry name" value="GMC_oxred_C"/>
    <property type="match status" value="1"/>
</dbReference>
<dbReference type="SUPFAM" id="SSF51905">
    <property type="entry name" value="FAD/NAD(P)-binding domain"/>
    <property type="match status" value="1"/>
</dbReference>
<keyword evidence="6" id="KW-0560">Oxidoreductase</keyword>
<dbReference type="GO" id="GO:0016614">
    <property type="term" value="F:oxidoreductase activity, acting on CH-OH group of donors"/>
    <property type="evidence" value="ECO:0007669"/>
    <property type="project" value="InterPro"/>
</dbReference>